<evidence type="ECO:0000313" key="1">
    <source>
        <dbReference type="EMBL" id="VDN13956.1"/>
    </source>
</evidence>
<evidence type="ECO:0008006" key="3">
    <source>
        <dbReference type="Google" id="ProtNLM"/>
    </source>
</evidence>
<dbReference type="Proteomes" id="UP000281553">
    <property type="component" value="Unassembled WGS sequence"/>
</dbReference>
<sequence>MSDTLANLKRRASRKVVELYHLECTPDTYAPNDTKLFASKYKIRDILFDLLDMLKQSGDDLTSSESTLLWSFFNLKLATTFIETEEKQEAPSSYHDADEKNTDAESTALYWLRRAEAVFRIYSRVFGGAIRGSAPECWESLGFFDSLDVSNPGTDKDTTELVKEIMFETGYTTTLFMLAQ</sequence>
<organism evidence="1 2">
    <name type="scientific">Dibothriocephalus latus</name>
    <name type="common">Fish tapeworm</name>
    <name type="synonym">Diphyllobothrium latum</name>
    <dbReference type="NCBI Taxonomy" id="60516"/>
    <lineage>
        <taxon>Eukaryota</taxon>
        <taxon>Metazoa</taxon>
        <taxon>Spiralia</taxon>
        <taxon>Lophotrochozoa</taxon>
        <taxon>Platyhelminthes</taxon>
        <taxon>Cestoda</taxon>
        <taxon>Eucestoda</taxon>
        <taxon>Diphyllobothriidea</taxon>
        <taxon>Diphyllobothriidae</taxon>
        <taxon>Dibothriocephalus</taxon>
    </lineage>
</organism>
<keyword evidence="2" id="KW-1185">Reference proteome</keyword>
<gene>
    <name evidence="1" type="ORF">DILT_LOCUS9787</name>
</gene>
<proteinExistence type="predicted"/>
<dbReference type="OrthoDB" id="409897at2759"/>
<name>A0A3P7P7E2_DIBLA</name>
<reference evidence="1 2" key="1">
    <citation type="submission" date="2018-11" db="EMBL/GenBank/DDBJ databases">
        <authorList>
            <consortium name="Pathogen Informatics"/>
        </authorList>
    </citation>
    <scope>NUCLEOTIDE SEQUENCE [LARGE SCALE GENOMIC DNA]</scope>
</reference>
<evidence type="ECO:0000313" key="2">
    <source>
        <dbReference type="Proteomes" id="UP000281553"/>
    </source>
</evidence>
<accession>A0A3P7P7E2</accession>
<protein>
    <recommendedName>
        <fullName evidence="3">KIF-binding protein</fullName>
    </recommendedName>
</protein>
<feature type="non-terminal residue" evidence="1">
    <location>
        <position position="180"/>
    </location>
</feature>
<dbReference type="AlphaFoldDB" id="A0A3P7P7E2"/>
<dbReference type="EMBL" id="UYRU01057844">
    <property type="protein sequence ID" value="VDN13956.1"/>
    <property type="molecule type" value="Genomic_DNA"/>
</dbReference>